<evidence type="ECO:0000256" key="1">
    <source>
        <dbReference type="SAM" id="SignalP"/>
    </source>
</evidence>
<dbReference type="KEGG" id="dya:Dyak_GE28014"/>
<sequence length="79" mass="9180">MKHIKLFLLVVWIGIACQNSAADLDVRNTLNNMKIDDANDSWSRLSRKLHKDLIPKFERLSDRLESMEQDILALKMALQ</sequence>
<feature type="signal peptide" evidence="1">
    <location>
        <begin position="1"/>
        <end position="22"/>
    </location>
</feature>
<keyword evidence="1" id="KW-0732">Signal</keyword>
<dbReference type="EMBL" id="CM000160">
    <property type="protein sequence ID" value="KRK04453.1"/>
    <property type="molecule type" value="Genomic_DNA"/>
</dbReference>
<reference evidence="2 3" key="1">
    <citation type="journal article" date="2007" name="Nature">
        <title>Evolution of genes and genomes on the Drosophila phylogeny.</title>
        <authorList>
            <consortium name="Drosophila 12 Genomes Consortium"/>
            <person name="Clark A.G."/>
            <person name="Eisen M.B."/>
            <person name="Smith D.R."/>
            <person name="Bergman C.M."/>
            <person name="Oliver B."/>
            <person name="Markow T.A."/>
            <person name="Kaufman T.C."/>
            <person name="Kellis M."/>
            <person name="Gelbart W."/>
            <person name="Iyer V.N."/>
            <person name="Pollard D.A."/>
            <person name="Sackton T.B."/>
            <person name="Larracuente A.M."/>
            <person name="Singh N.D."/>
            <person name="Abad J.P."/>
            <person name="Abt D.N."/>
            <person name="Adryan B."/>
            <person name="Aguade M."/>
            <person name="Akashi H."/>
            <person name="Anderson W.W."/>
            <person name="Aquadro C.F."/>
            <person name="Ardell D.H."/>
            <person name="Arguello R."/>
            <person name="Artieri C.G."/>
            <person name="Barbash D.A."/>
            <person name="Barker D."/>
            <person name="Barsanti P."/>
            <person name="Batterham P."/>
            <person name="Batzoglou S."/>
            <person name="Begun D."/>
            <person name="Bhutkar A."/>
            <person name="Blanco E."/>
            <person name="Bosak S.A."/>
            <person name="Bradley R.K."/>
            <person name="Brand A.D."/>
            <person name="Brent M.R."/>
            <person name="Brooks A.N."/>
            <person name="Brown R.H."/>
            <person name="Butlin R.K."/>
            <person name="Caggese C."/>
            <person name="Calvi B.R."/>
            <person name="Bernardo de Carvalho A."/>
            <person name="Caspi A."/>
            <person name="Castrezana S."/>
            <person name="Celniker S.E."/>
            <person name="Chang J.L."/>
            <person name="Chapple C."/>
            <person name="Chatterji S."/>
            <person name="Chinwalla A."/>
            <person name="Civetta A."/>
            <person name="Clifton S.W."/>
            <person name="Comeron J.M."/>
            <person name="Costello J.C."/>
            <person name="Coyne J.A."/>
            <person name="Daub J."/>
            <person name="David R.G."/>
            <person name="Delcher A.L."/>
            <person name="Delehaunty K."/>
            <person name="Do C.B."/>
            <person name="Ebling H."/>
            <person name="Edwards K."/>
            <person name="Eickbush T."/>
            <person name="Evans J.D."/>
            <person name="Filipski A."/>
            <person name="Findeiss S."/>
            <person name="Freyhult E."/>
            <person name="Fulton L."/>
            <person name="Fulton R."/>
            <person name="Garcia A.C."/>
            <person name="Gardiner A."/>
            <person name="Garfield D.A."/>
            <person name="Garvin B.E."/>
            <person name="Gibson G."/>
            <person name="Gilbert D."/>
            <person name="Gnerre S."/>
            <person name="Godfrey J."/>
            <person name="Good R."/>
            <person name="Gotea V."/>
            <person name="Gravely B."/>
            <person name="Greenberg A.J."/>
            <person name="Griffiths-Jones S."/>
            <person name="Gross S."/>
            <person name="Guigo R."/>
            <person name="Gustafson E.A."/>
            <person name="Haerty W."/>
            <person name="Hahn M.W."/>
            <person name="Halligan D.L."/>
            <person name="Halpern A.L."/>
            <person name="Halter G.M."/>
            <person name="Han M.V."/>
            <person name="Heger A."/>
            <person name="Hillier L."/>
            <person name="Hinrichs A.S."/>
            <person name="Holmes I."/>
            <person name="Hoskins R.A."/>
            <person name="Hubisz M.J."/>
            <person name="Hultmark D."/>
            <person name="Huntley M.A."/>
            <person name="Jaffe D.B."/>
            <person name="Jagadeeshan S."/>
            <person name="Jeck W.R."/>
            <person name="Johnson J."/>
            <person name="Jones C.D."/>
            <person name="Jordan W.C."/>
            <person name="Karpen G.H."/>
            <person name="Kataoka E."/>
            <person name="Keightley P.D."/>
            <person name="Kheradpour P."/>
            <person name="Kirkness E.F."/>
            <person name="Koerich L.B."/>
            <person name="Kristiansen K."/>
            <person name="Kudrna D."/>
            <person name="Kulathinal R.J."/>
            <person name="Kumar S."/>
            <person name="Kwok R."/>
            <person name="Lander E."/>
            <person name="Langley C.H."/>
            <person name="Lapoint R."/>
            <person name="Lazzaro B.P."/>
            <person name="Lee S.J."/>
            <person name="Levesque L."/>
            <person name="Li R."/>
            <person name="Lin C.F."/>
            <person name="Lin M.F."/>
            <person name="Lindblad-Toh K."/>
            <person name="Llopart A."/>
            <person name="Long M."/>
            <person name="Low L."/>
            <person name="Lozovsky E."/>
            <person name="Lu J."/>
            <person name="Luo M."/>
            <person name="Machado C.A."/>
            <person name="Makalowski W."/>
            <person name="Marzo M."/>
            <person name="Matsuda M."/>
            <person name="Matzkin L."/>
            <person name="McAllister B."/>
            <person name="McBride C.S."/>
            <person name="McKernan B."/>
            <person name="McKernan K."/>
            <person name="Mendez-Lago M."/>
            <person name="Minx P."/>
            <person name="Mollenhauer M.U."/>
            <person name="Montooth K."/>
            <person name="Mount S.M."/>
            <person name="Mu X."/>
            <person name="Myers E."/>
            <person name="Negre B."/>
            <person name="Newfeld S."/>
            <person name="Nielsen R."/>
            <person name="Noor M.A."/>
            <person name="O'Grady P."/>
            <person name="Pachter L."/>
            <person name="Papaceit M."/>
            <person name="Parisi M.J."/>
            <person name="Parisi M."/>
            <person name="Parts L."/>
            <person name="Pedersen J.S."/>
            <person name="Pesole G."/>
            <person name="Phillippy A.M."/>
            <person name="Ponting C.P."/>
            <person name="Pop M."/>
            <person name="Porcelli D."/>
            <person name="Powell J.R."/>
            <person name="Prohaska S."/>
            <person name="Pruitt K."/>
            <person name="Puig M."/>
            <person name="Quesneville H."/>
            <person name="Ram K.R."/>
            <person name="Rand D."/>
            <person name="Rasmussen M.D."/>
            <person name="Reed L.K."/>
            <person name="Reenan R."/>
            <person name="Reily A."/>
            <person name="Remington K.A."/>
            <person name="Rieger T.T."/>
            <person name="Ritchie M.G."/>
            <person name="Robin C."/>
            <person name="Rogers Y.H."/>
            <person name="Rohde C."/>
            <person name="Rozas J."/>
            <person name="Rubenfield M.J."/>
            <person name="Ruiz A."/>
            <person name="Russo S."/>
            <person name="Salzberg S.L."/>
            <person name="Sanchez-Gracia A."/>
            <person name="Saranga D.J."/>
            <person name="Sato H."/>
            <person name="Schaeffer S.W."/>
            <person name="Schatz M.C."/>
            <person name="Schlenke T."/>
            <person name="Schwartz R."/>
            <person name="Segarra C."/>
            <person name="Singh R.S."/>
            <person name="Sirot L."/>
            <person name="Sirota M."/>
            <person name="Sisneros N.B."/>
            <person name="Smith C.D."/>
            <person name="Smith T.F."/>
            <person name="Spieth J."/>
            <person name="Stage D.E."/>
            <person name="Stark A."/>
            <person name="Stephan W."/>
            <person name="Strausberg R.L."/>
            <person name="Strempel S."/>
            <person name="Sturgill D."/>
            <person name="Sutton G."/>
            <person name="Sutton G.G."/>
            <person name="Tao W."/>
            <person name="Teichmann S."/>
            <person name="Tobari Y.N."/>
            <person name="Tomimura Y."/>
            <person name="Tsolas J.M."/>
            <person name="Valente V.L."/>
            <person name="Venter E."/>
            <person name="Venter J.C."/>
            <person name="Vicario S."/>
            <person name="Vieira F.G."/>
            <person name="Vilella A.J."/>
            <person name="Villasante A."/>
            <person name="Walenz B."/>
            <person name="Wang J."/>
            <person name="Wasserman M."/>
            <person name="Watts T."/>
            <person name="Wilson D."/>
            <person name="Wilson R.K."/>
            <person name="Wing R.A."/>
            <person name="Wolfner M.F."/>
            <person name="Wong A."/>
            <person name="Wong G.K."/>
            <person name="Wu C.I."/>
            <person name="Wu G."/>
            <person name="Yamamoto D."/>
            <person name="Yang H.P."/>
            <person name="Yang S.P."/>
            <person name="Yorke J.A."/>
            <person name="Yoshida K."/>
            <person name="Zdobnov E."/>
            <person name="Zhang P."/>
            <person name="Zhang Y."/>
            <person name="Zimin A.V."/>
            <person name="Baldwin J."/>
            <person name="Abdouelleil A."/>
            <person name="Abdulkadir J."/>
            <person name="Abebe A."/>
            <person name="Abera B."/>
            <person name="Abreu J."/>
            <person name="Acer S.C."/>
            <person name="Aftuck L."/>
            <person name="Alexander A."/>
            <person name="An P."/>
            <person name="Anderson E."/>
            <person name="Anderson S."/>
            <person name="Arachi H."/>
            <person name="Azer M."/>
            <person name="Bachantsang P."/>
            <person name="Barry A."/>
            <person name="Bayul T."/>
            <person name="Berlin A."/>
            <person name="Bessette D."/>
            <person name="Bloom T."/>
            <person name="Blye J."/>
            <person name="Boguslavskiy L."/>
            <person name="Bonnet C."/>
            <person name="Boukhgalter B."/>
            <person name="Bourzgui I."/>
            <person name="Brown A."/>
            <person name="Cahill P."/>
            <person name="Channer S."/>
            <person name="Cheshatsang Y."/>
            <person name="Chuda L."/>
            <person name="Citroen M."/>
            <person name="Collymore A."/>
            <person name="Cooke P."/>
            <person name="Costello M."/>
            <person name="D'Aco K."/>
            <person name="Daza R."/>
            <person name="De Haan G."/>
            <person name="DeGray S."/>
            <person name="DeMaso C."/>
            <person name="Dhargay N."/>
            <person name="Dooley K."/>
            <person name="Dooley E."/>
            <person name="Doricent M."/>
            <person name="Dorje P."/>
            <person name="Dorjee K."/>
            <person name="Dupes A."/>
            <person name="Elong R."/>
            <person name="Falk J."/>
            <person name="Farina A."/>
            <person name="Faro S."/>
            <person name="Ferguson D."/>
            <person name="Fisher S."/>
            <person name="Foley C.D."/>
            <person name="Franke A."/>
            <person name="Friedrich D."/>
            <person name="Gadbois L."/>
            <person name="Gearin G."/>
            <person name="Gearin C.R."/>
            <person name="Giannoukos G."/>
            <person name="Goode T."/>
            <person name="Graham J."/>
            <person name="Grandbois E."/>
            <person name="Grewal S."/>
            <person name="Gyaltsen K."/>
            <person name="Hafez N."/>
            <person name="Hagos B."/>
            <person name="Hall J."/>
            <person name="Henson C."/>
            <person name="Hollinger A."/>
            <person name="Honan T."/>
            <person name="Huard M.D."/>
            <person name="Hughes L."/>
            <person name="Hurhula B."/>
            <person name="Husby M.E."/>
            <person name="Kamat A."/>
            <person name="Kanga B."/>
            <person name="Kashin S."/>
            <person name="Khazanovich D."/>
            <person name="Kisner P."/>
            <person name="Lance K."/>
            <person name="Lara M."/>
            <person name="Lee W."/>
            <person name="Lennon N."/>
            <person name="Letendre F."/>
            <person name="LeVine R."/>
            <person name="Lipovsky A."/>
            <person name="Liu X."/>
            <person name="Liu J."/>
            <person name="Liu S."/>
            <person name="Lokyitsang T."/>
            <person name="Lokyitsang Y."/>
            <person name="Lubonja R."/>
            <person name="Lui A."/>
            <person name="MacDonald P."/>
            <person name="Magnisalis V."/>
            <person name="Maru K."/>
            <person name="Matthews C."/>
            <person name="McCusker W."/>
            <person name="McDonough S."/>
            <person name="Mehta T."/>
            <person name="Meldrim J."/>
            <person name="Meneus L."/>
            <person name="Mihai O."/>
            <person name="Mihalev A."/>
            <person name="Mihova T."/>
            <person name="Mittelman R."/>
            <person name="Mlenga V."/>
            <person name="Montmayeur A."/>
            <person name="Mulrain L."/>
            <person name="Navidi A."/>
            <person name="Naylor J."/>
            <person name="Negash T."/>
            <person name="Nguyen T."/>
            <person name="Nguyen N."/>
            <person name="Nicol R."/>
            <person name="Norbu C."/>
            <person name="Norbu N."/>
            <person name="Novod N."/>
            <person name="O'Neill B."/>
            <person name="Osman S."/>
            <person name="Markiewicz E."/>
            <person name="Oyono O.L."/>
            <person name="Patti C."/>
            <person name="Phunkhang P."/>
            <person name="Pierre F."/>
            <person name="Priest M."/>
            <person name="Raghuraman S."/>
            <person name="Rege F."/>
            <person name="Reyes R."/>
            <person name="Rise C."/>
            <person name="Rogov P."/>
            <person name="Ross K."/>
            <person name="Ryan E."/>
            <person name="Settipalli S."/>
            <person name="Shea T."/>
            <person name="Sherpa N."/>
            <person name="Shi L."/>
            <person name="Shih D."/>
            <person name="Sparrow T."/>
            <person name="Spaulding J."/>
            <person name="Stalker J."/>
            <person name="Stange-Thomann N."/>
            <person name="Stavropoulos S."/>
            <person name="Stone C."/>
            <person name="Strader C."/>
            <person name="Tesfaye S."/>
            <person name="Thomson T."/>
            <person name="Thoulutsang Y."/>
            <person name="Thoulutsang D."/>
            <person name="Topham K."/>
            <person name="Topping I."/>
            <person name="Tsamla T."/>
            <person name="Vassiliev H."/>
            <person name="Vo A."/>
            <person name="Wangchuk T."/>
            <person name="Wangdi T."/>
            <person name="Weiand M."/>
            <person name="Wilkinson J."/>
            <person name="Wilson A."/>
            <person name="Yadav S."/>
            <person name="Young G."/>
            <person name="Yu Q."/>
            <person name="Zembek L."/>
            <person name="Zhong D."/>
            <person name="Zimmer A."/>
            <person name="Zwirko Z."/>
            <person name="Jaffe D.B."/>
            <person name="Alvarez P."/>
            <person name="Brockman W."/>
            <person name="Butler J."/>
            <person name="Chin C."/>
            <person name="Gnerre S."/>
            <person name="Grabherr M."/>
            <person name="Kleber M."/>
            <person name="Mauceli E."/>
            <person name="MacCallum I."/>
        </authorList>
    </citation>
    <scope>NUCLEOTIDE SEQUENCE [LARGE SCALE GENOMIC DNA]</scope>
    <source>
        <strain evidence="3">Tai18E2 / Tucson 14021-0261.01</strain>
    </source>
</reference>
<feature type="chain" id="PRO_5006403241" evidence="1">
    <location>
        <begin position="23"/>
        <end position="79"/>
    </location>
</feature>
<keyword evidence="3" id="KW-1185">Reference proteome</keyword>
<evidence type="ECO:0000313" key="3">
    <source>
        <dbReference type="Proteomes" id="UP000002282"/>
    </source>
</evidence>
<dbReference type="PROSITE" id="PS51257">
    <property type="entry name" value="PROKAR_LIPOPROTEIN"/>
    <property type="match status" value="1"/>
</dbReference>
<name>A0A0R1E5U5_DROYA</name>
<accession>A0A0R1E5U5</accession>
<evidence type="ECO:0000313" key="2">
    <source>
        <dbReference type="EMBL" id="KRK04453.1"/>
    </source>
</evidence>
<protein>
    <submittedName>
        <fullName evidence="2">Uncharacterized protein</fullName>
    </submittedName>
</protein>
<dbReference type="AlphaFoldDB" id="A0A0R1E5U5"/>
<reference evidence="2 3" key="2">
    <citation type="journal article" date="2007" name="PLoS Biol.">
        <title>Principles of genome evolution in the Drosophila melanogaster species group.</title>
        <authorList>
            <person name="Ranz J.M."/>
            <person name="Maurin D."/>
            <person name="Chan Y.S."/>
            <person name="von Grotthuss M."/>
            <person name="Hillier L.W."/>
            <person name="Roote J."/>
            <person name="Ashburner M."/>
            <person name="Bergman C.M."/>
        </authorList>
    </citation>
    <scope>NUCLEOTIDE SEQUENCE [LARGE SCALE GENOMIC DNA]</scope>
    <source>
        <strain evidence="3">Tai18E2 / Tucson 14021-0261.01</strain>
    </source>
</reference>
<proteinExistence type="predicted"/>
<organism evidence="2 3">
    <name type="scientific">Drosophila yakuba</name>
    <name type="common">Fruit fly</name>
    <dbReference type="NCBI Taxonomy" id="7245"/>
    <lineage>
        <taxon>Eukaryota</taxon>
        <taxon>Metazoa</taxon>
        <taxon>Ecdysozoa</taxon>
        <taxon>Arthropoda</taxon>
        <taxon>Hexapoda</taxon>
        <taxon>Insecta</taxon>
        <taxon>Pterygota</taxon>
        <taxon>Neoptera</taxon>
        <taxon>Endopterygota</taxon>
        <taxon>Diptera</taxon>
        <taxon>Brachycera</taxon>
        <taxon>Muscomorpha</taxon>
        <taxon>Ephydroidea</taxon>
        <taxon>Drosophilidae</taxon>
        <taxon>Drosophila</taxon>
        <taxon>Sophophora</taxon>
    </lineage>
</organism>
<gene>
    <name evidence="2" type="primary">Dyak\GE28014</name>
    <name evidence="2" type="synonym">GE28014</name>
    <name evidence="2" type="ORF">Dyak_GE28014</name>
</gene>
<dbReference type="Proteomes" id="UP000002282">
    <property type="component" value="Chromosome 3R"/>
</dbReference>